<dbReference type="AlphaFoldDB" id="A0A2L2LB31"/>
<keyword evidence="7" id="KW-0975">Bacterial flagellum</keyword>
<evidence type="ECO:0000313" key="11">
    <source>
        <dbReference type="EMBL" id="AVH41456.1"/>
    </source>
</evidence>
<feature type="region of interest" description="Disordered" evidence="9">
    <location>
        <begin position="241"/>
        <end position="279"/>
    </location>
</feature>
<reference evidence="11 12" key="1">
    <citation type="submission" date="2018-02" db="EMBL/GenBank/DDBJ databases">
        <title>Complete genome sequence of Agrobacterium tumefaciens 1D1609.</title>
        <authorList>
            <person name="Cho S.-T."/>
            <person name="Haryono M."/>
            <person name="Chang H.-H."/>
            <person name="Santos M.N."/>
            <person name="Lai E.-M."/>
            <person name="Kuo C.-H."/>
        </authorList>
    </citation>
    <scope>NUCLEOTIDE SEQUENCE [LARGE SCALE GENOMIC DNA]</scope>
    <source>
        <strain evidence="11 12">1D1609</strain>
    </source>
</reference>
<name>A0A2L2LB31_AGRTU</name>
<dbReference type="EMBL" id="CP026924">
    <property type="protein sequence ID" value="AVH41456.1"/>
    <property type="molecule type" value="Genomic_DNA"/>
</dbReference>
<proteinExistence type="inferred from homology"/>
<comment type="subcellular location">
    <subcellularLocation>
        <location evidence="1">Bacterial flagellum basal body</location>
    </subcellularLocation>
    <subcellularLocation>
        <location evidence="2">Cell membrane</location>
    </subcellularLocation>
</comment>
<evidence type="ECO:0000256" key="6">
    <source>
        <dbReference type="ARBA" id="ARBA00023136"/>
    </source>
</evidence>
<evidence type="ECO:0000256" key="7">
    <source>
        <dbReference type="ARBA" id="ARBA00023143"/>
    </source>
</evidence>
<keyword evidence="11" id="KW-0282">Flagellum</keyword>
<sequence>MMEDFIGAYGNRLIVAVVGVGVALLVLAIALWLLRRRSGSAPFIRGGRNRQPRLQVLDATAVDARRRLVLVRRDNVEHLVMIGGPTDIVIESGIGAIPIVRDVQEPELKALPRQESEQKRAEPAIQQERRPALPQQQPVVAAAPVSVPEEPVKQAQRPEPPAPVASPRPAPIAAAAAQVPPRPSTPPQPVPTPSTARETAPPARQAAPEREIARPTPPPIPVAAAPVAAVLPLAAASLDMAAARTEPRRAEPVVPAPAPAPVAPPIPAQAPIEAKAEERTAEFAPPVFAAREPVIDQSIAADFLDAARERVLPDLKPGQTTPPAPFPPKPENPAVASNDAEPKFSDELASDFESFLEAEIAKSKEADNEPSIAPVAEKQIKPQPASPPVTGASPDGDMQKEMARIFGELSVTRDR</sequence>
<dbReference type="Pfam" id="PF04347">
    <property type="entry name" value="FliO"/>
    <property type="match status" value="1"/>
</dbReference>
<feature type="region of interest" description="Disordered" evidence="9">
    <location>
        <begin position="109"/>
        <end position="222"/>
    </location>
</feature>
<evidence type="ECO:0000256" key="1">
    <source>
        <dbReference type="ARBA" id="ARBA00004117"/>
    </source>
</evidence>
<keyword evidence="5 10" id="KW-1133">Transmembrane helix</keyword>
<feature type="compositionally biased region" description="Low complexity" evidence="9">
    <location>
        <begin position="193"/>
        <end position="206"/>
    </location>
</feature>
<evidence type="ECO:0000256" key="9">
    <source>
        <dbReference type="SAM" id="MobiDB-lite"/>
    </source>
</evidence>
<dbReference type="GO" id="GO:0044781">
    <property type="term" value="P:bacterial-type flagellum organization"/>
    <property type="evidence" value="ECO:0007669"/>
    <property type="project" value="InterPro"/>
</dbReference>
<dbReference type="PANTHER" id="PTHR38766">
    <property type="entry name" value="FLAGELLAR PROTEIN FLIO"/>
    <property type="match status" value="1"/>
</dbReference>
<feature type="compositionally biased region" description="Low complexity" evidence="9">
    <location>
        <begin position="134"/>
        <end position="149"/>
    </location>
</feature>
<keyword evidence="3" id="KW-1003">Cell membrane</keyword>
<feature type="compositionally biased region" description="Pro residues" evidence="9">
    <location>
        <begin position="180"/>
        <end position="192"/>
    </location>
</feature>
<accession>A0A2L2LB31</accession>
<feature type="compositionally biased region" description="Basic and acidic residues" evidence="9">
    <location>
        <begin position="109"/>
        <end position="131"/>
    </location>
</feature>
<feature type="compositionally biased region" description="Pro residues" evidence="9">
    <location>
        <begin position="320"/>
        <end position="331"/>
    </location>
</feature>
<dbReference type="Proteomes" id="UP000237717">
    <property type="component" value="Chromosome I"/>
</dbReference>
<dbReference type="GO" id="GO:0009425">
    <property type="term" value="C:bacterial-type flagellum basal body"/>
    <property type="evidence" value="ECO:0007669"/>
    <property type="project" value="UniProtKB-SubCell"/>
</dbReference>
<feature type="compositionally biased region" description="Pro residues" evidence="9">
    <location>
        <begin position="158"/>
        <end position="170"/>
    </location>
</feature>
<evidence type="ECO:0000256" key="5">
    <source>
        <dbReference type="ARBA" id="ARBA00022989"/>
    </source>
</evidence>
<dbReference type="PANTHER" id="PTHR38766:SF1">
    <property type="entry name" value="FLAGELLAR PROTEIN FLIO"/>
    <property type="match status" value="1"/>
</dbReference>
<evidence type="ECO:0000256" key="2">
    <source>
        <dbReference type="ARBA" id="ARBA00004236"/>
    </source>
</evidence>
<feature type="compositionally biased region" description="Pro residues" evidence="9">
    <location>
        <begin position="254"/>
        <end position="268"/>
    </location>
</feature>
<evidence type="ECO:0000256" key="4">
    <source>
        <dbReference type="ARBA" id="ARBA00022692"/>
    </source>
</evidence>
<gene>
    <name evidence="11" type="primary">fliO</name>
    <name evidence="11" type="ORF">At1D1609_14020</name>
</gene>
<evidence type="ECO:0000313" key="12">
    <source>
        <dbReference type="Proteomes" id="UP000237717"/>
    </source>
</evidence>
<keyword evidence="4 10" id="KW-0812">Transmembrane</keyword>
<evidence type="ECO:0000256" key="10">
    <source>
        <dbReference type="SAM" id="Phobius"/>
    </source>
</evidence>
<dbReference type="InterPro" id="IPR052205">
    <property type="entry name" value="FliO/MopB"/>
</dbReference>
<keyword evidence="11" id="KW-0966">Cell projection</keyword>
<feature type="transmembrane region" description="Helical" evidence="10">
    <location>
        <begin position="12"/>
        <end position="34"/>
    </location>
</feature>
<evidence type="ECO:0000256" key="3">
    <source>
        <dbReference type="ARBA" id="ARBA00022475"/>
    </source>
</evidence>
<dbReference type="InterPro" id="IPR022781">
    <property type="entry name" value="Flagellar_biosynth_FliO"/>
</dbReference>
<feature type="region of interest" description="Disordered" evidence="9">
    <location>
        <begin position="310"/>
        <end position="415"/>
    </location>
</feature>
<comment type="similarity">
    <text evidence="8">Belongs to the FliO/MopB family.</text>
</comment>
<dbReference type="GO" id="GO:0005886">
    <property type="term" value="C:plasma membrane"/>
    <property type="evidence" value="ECO:0007669"/>
    <property type="project" value="UniProtKB-SubCell"/>
</dbReference>
<organism evidence="11 12">
    <name type="scientific">Agrobacterium tumefaciens</name>
    <dbReference type="NCBI Taxonomy" id="358"/>
    <lineage>
        <taxon>Bacteria</taxon>
        <taxon>Pseudomonadati</taxon>
        <taxon>Pseudomonadota</taxon>
        <taxon>Alphaproteobacteria</taxon>
        <taxon>Hyphomicrobiales</taxon>
        <taxon>Rhizobiaceae</taxon>
        <taxon>Rhizobium/Agrobacterium group</taxon>
        <taxon>Agrobacterium</taxon>
        <taxon>Agrobacterium tumefaciens complex</taxon>
    </lineage>
</organism>
<keyword evidence="6 10" id="KW-0472">Membrane</keyword>
<evidence type="ECO:0000256" key="8">
    <source>
        <dbReference type="ARBA" id="ARBA00037937"/>
    </source>
</evidence>
<protein>
    <submittedName>
        <fullName evidence="11">Flagellar biosynthetic protein FliO</fullName>
    </submittedName>
</protein>
<keyword evidence="11" id="KW-0969">Cilium</keyword>